<dbReference type="InterPro" id="IPR000863">
    <property type="entry name" value="Sulfotransferase_dom"/>
</dbReference>
<proteinExistence type="inferred from homology"/>
<evidence type="ECO:0000313" key="5">
    <source>
        <dbReference type="Proteomes" id="UP000663880"/>
    </source>
</evidence>
<dbReference type="Pfam" id="PF00685">
    <property type="entry name" value="Sulfotransfer_1"/>
    <property type="match status" value="1"/>
</dbReference>
<keyword evidence="5" id="KW-1185">Reference proteome</keyword>
<reference evidence="4" key="1">
    <citation type="submission" date="2021-02" db="EMBL/GenBank/DDBJ databases">
        <authorList>
            <person name="Steward A R."/>
        </authorList>
    </citation>
    <scope>NUCLEOTIDE SEQUENCE</scope>
</reference>
<dbReference type="EMBL" id="CAJOBZ010000065">
    <property type="protein sequence ID" value="CAF4938690.1"/>
    <property type="molecule type" value="Genomic_DNA"/>
</dbReference>
<comment type="similarity">
    <text evidence="1">Belongs to the sulfotransferase 1 family.</text>
</comment>
<dbReference type="Gene3D" id="3.40.50.300">
    <property type="entry name" value="P-loop containing nucleotide triphosphate hydrolases"/>
    <property type="match status" value="1"/>
</dbReference>
<evidence type="ECO:0000256" key="2">
    <source>
        <dbReference type="ARBA" id="ARBA00022679"/>
    </source>
</evidence>
<feature type="domain" description="Sulfotransferase" evidence="3">
    <location>
        <begin position="92"/>
        <end position="287"/>
    </location>
</feature>
<dbReference type="AlphaFoldDB" id="A0A821XA63"/>
<name>A0A821XA63_9NEOP</name>
<keyword evidence="2" id="KW-0808">Transferase</keyword>
<dbReference type="OrthoDB" id="6913410at2759"/>
<sequence>MEYPLEIRDVEPETNEAMMKLFTGERGGFVRVGPKGYVLTQGFRDMAAEIYNLEVRPSDVSTMIFHPKLVAELEERLKDDEVKLKQLGAFSQSIVRKVAAAPSPRFIKTHLPLSLLSPKVLDAKVVYVARDPRDAAVSFYYLCRSVRTMGFDGDFKTFWHYFINDLHYWTPFFEHLKEAWEKRHDPNLLFLFYEDLKKDLSHEVRKVCKFLGKEYTVDQIAVLCDHLDIKNFKYNASVNNDIMKELGMMYPKEEFVRKGKSGGWRDYFDEEMIAQADKWMEDNLRDTDLRFPHLQ</sequence>
<evidence type="ECO:0000256" key="1">
    <source>
        <dbReference type="ARBA" id="ARBA00005771"/>
    </source>
</evidence>
<dbReference type="GO" id="GO:0008146">
    <property type="term" value="F:sulfotransferase activity"/>
    <property type="evidence" value="ECO:0007669"/>
    <property type="project" value="InterPro"/>
</dbReference>
<comment type="caution">
    <text evidence="4">The sequence shown here is derived from an EMBL/GenBank/DDBJ whole genome shotgun (WGS) entry which is preliminary data.</text>
</comment>
<gene>
    <name evidence="4" type="ORF">PMACD_LOCUS14526</name>
</gene>
<organism evidence="4 5">
    <name type="scientific">Pieris macdunnoughi</name>
    <dbReference type="NCBI Taxonomy" id="345717"/>
    <lineage>
        <taxon>Eukaryota</taxon>
        <taxon>Metazoa</taxon>
        <taxon>Ecdysozoa</taxon>
        <taxon>Arthropoda</taxon>
        <taxon>Hexapoda</taxon>
        <taxon>Insecta</taxon>
        <taxon>Pterygota</taxon>
        <taxon>Neoptera</taxon>
        <taxon>Endopterygota</taxon>
        <taxon>Lepidoptera</taxon>
        <taxon>Glossata</taxon>
        <taxon>Ditrysia</taxon>
        <taxon>Papilionoidea</taxon>
        <taxon>Pieridae</taxon>
        <taxon>Pierinae</taxon>
        <taxon>Pieris</taxon>
    </lineage>
</organism>
<evidence type="ECO:0000313" key="4">
    <source>
        <dbReference type="EMBL" id="CAF4938690.1"/>
    </source>
</evidence>
<dbReference type="InterPro" id="IPR027417">
    <property type="entry name" value="P-loop_NTPase"/>
</dbReference>
<protein>
    <recommendedName>
        <fullName evidence="3">Sulfotransferase domain-containing protein</fullName>
    </recommendedName>
</protein>
<accession>A0A821XA63</accession>
<dbReference type="PANTHER" id="PTHR11783">
    <property type="entry name" value="SULFOTRANSFERASE SULT"/>
    <property type="match status" value="1"/>
</dbReference>
<evidence type="ECO:0000259" key="3">
    <source>
        <dbReference type="Pfam" id="PF00685"/>
    </source>
</evidence>
<dbReference type="Proteomes" id="UP000663880">
    <property type="component" value="Unassembled WGS sequence"/>
</dbReference>
<dbReference type="SUPFAM" id="SSF52540">
    <property type="entry name" value="P-loop containing nucleoside triphosphate hydrolases"/>
    <property type="match status" value="1"/>
</dbReference>